<accession>A0ABT3CPY7</accession>
<evidence type="ECO:0000313" key="3">
    <source>
        <dbReference type="Proteomes" id="UP001300692"/>
    </source>
</evidence>
<dbReference type="RefSeq" id="WP_264136563.1">
    <property type="nucleotide sequence ID" value="NZ_JAOYOD010000001.1"/>
</dbReference>
<dbReference type="EMBL" id="JAOYOD010000001">
    <property type="protein sequence ID" value="MCV9385780.1"/>
    <property type="molecule type" value="Genomic_DNA"/>
</dbReference>
<sequence length="270" mass="29746">MKYIYYLGGMIAFALLSSCEENNDSNSAGTIEIKFDNVVGEKQSGILSNPYNEDYPFTTAKVQDYNLTLVKYIVSEIVLEGPEGAYYADDLVIAGDDVNGYYLVDESNLSSQNVTIEGIMPGIYDQISFKIGIEEEGVDQGASIILDGMFWTWNSGYIGIKVEGQSPQSDGESFGETIEEENPRGFGYHIGGWGSPNNVRTVTIDMDEILVSPDFKPEIHLVADIAKFLDGGETFDFSVQNSVHHPQAGSVYADNIPLMFSFDHVHNNPL</sequence>
<evidence type="ECO:0000259" key="1">
    <source>
        <dbReference type="Pfam" id="PF20243"/>
    </source>
</evidence>
<organism evidence="2 3">
    <name type="scientific">Reichenbachiella ulvae</name>
    <dbReference type="NCBI Taxonomy" id="2980104"/>
    <lineage>
        <taxon>Bacteria</taxon>
        <taxon>Pseudomonadati</taxon>
        <taxon>Bacteroidota</taxon>
        <taxon>Cytophagia</taxon>
        <taxon>Cytophagales</taxon>
        <taxon>Reichenbachiellaceae</taxon>
        <taxon>Reichenbachiella</taxon>
    </lineage>
</organism>
<name>A0ABT3CPY7_9BACT</name>
<dbReference type="Proteomes" id="UP001300692">
    <property type="component" value="Unassembled WGS sequence"/>
</dbReference>
<evidence type="ECO:0000313" key="2">
    <source>
        <dbReference type="EMBL" id="MCV9385780.1"/>
    </source>
</evidence>
<proteinExistence type="predicted"/>
<feature type="domain" description="Copper-binding protein MbnP-like" evidence="1">
    <location>
        <begin position="29"/>
        <end position="242"/>
    </location>
</feature>
<protein>
    <recommendedName>
        <fullName evidence="1">Copper-binding protein MbnP-like domain-containing protein</fullName>
    </recommendedName>
</protein>
<keyword evidence="3" id="KW-1185">Reference proteome</keyword>
<dbReference type="Pfam" id="PF20243">
    <property type="entry name" value="MbnP"/>
    <property type="match status" value="1"/>
</dbReference>
<dbReference type="PROSITE" id="PS51257">
    <property type="entry name" value="PROKAR_LIPOPROTEIN"/>
    <property type="match status" value="1"/>
</dbReference>
<dbReference type="InterPro" id="IPR046863">
    <property type="entry name" value="MbnP-like_dom"/>
</dbReference>
<gene>
    <name evidence="2" type="ORF">N7U62_03855</name>
</gene>
<comment type="caution">
    <text evidence="2">The sequence shown here is derived from an EMBL/GenBank/DDBJ whole genome shotgun (WGS) entry which is preliminary data.</text>
</comment>
<reference evidence="2 3" key="1">
    <citation type="submission" date="2022-10" db="EMBL/GenBank/DDBJ databases">
        <title>Comparative genomics and taxonomic characterization of three novel marine species of genus Reichenbachiella exhibiting antioxidant and polysaccharide degradation activities.</title>
        <authorList>
            <person name="Muhammad N."/>
            <person name="Lee Y.-J."/>
            <person name="Ko J."/>
            <person name="Kim S.-G."/>
        </authorList>
    </citation>
    <scope>NUCLEOTIDE SEQUENCE [LARGE SCALE GENOMIC DNA]</scope>
    <source>
        <strain evidence="2 3">ABR2-5</strain>
    </source>
</reference>